<comment type="caution">
    <text evidence="1">Lacks conserved residue(s) required for the propagation of feature annotation.</text>
</comment>
<sequence>MQSTHIALAVAFLSAVIYSQCTGNDHPTCVSWIANGFCTSASYTLERRKNYCGVQCGLCNIDGSQTALGGGPSLTSCSDLNTNCAAWASTGFCTNPVYSNAIRLLYCCNTCRPFLTTTIEYVM</sequence>
<comment type="caution">
    <text evidence="4">The sequence shown here is derived from an EMBL/GenBank/DDBJ whole genome shotgun (WGS) entry which is preliminary data.</text>
</comment>
<dbReference type="PROSITE" id="PS51670">
    <property type="entry name" value="SHKT"/>
    <property type="match status" value="2"/>
</dbReference>
<name>A0AAV5TDB4_9BILA</name>
<organism evidence="4 5">
    <name type="scientific">Pristionchus entomophagus</name>
    <dbReference type="NCBI Taxonomy" id="358040"/>
    <lineage>
        <taxon>Eukaryota</taxon>
        <taxon>Metazoa</taxon>
        <taxon>Ecdysozoa</taxon>
        <taxon>Nematoda</taxon>
        <taxon>Chromadorea</taxon>
        <taxon>Rhabditida</taxon>
        <taxon>Rhabditina</taxon>
        <taxon>Diplogasteromorpha</taxon>
        <taxon>Diplogasteroidea</taxon>
        <taxon>Neodiplogasteridae</taxon>
        <taxon>Pristionchus</taxon>
    </lineage>
</organism>
<dbReference type="EMBL" id="BTSX01000004">
    <property type="protein sequence ID" value="GMS93552.1"/>
    <property type="molecule type" value="Genomic_DNA"/>
</dbReference>
<proteinExistence type="predicted"/>
<dbReference type="InterPro" id="IPR003582">
    <property type="entry name" value="ShKT_dom"/>
</dbReference>
<protein>
    <recommendedName>
        <fullName evidence="3">ShKT domain-containing protein</fullName>
    </recommendedName>
</protein>
<dbReference type="PANTHER" id="PTHR46707:SF1">
    <property type="entry name" value="COEXPRESSED WITH POLYCYSTINS-RELATED"/>
    <property type="match status" value="1"/>
</dbReference>
<feature type="domain" description="ShKT" evidence="3">
    <location>
        <begin position="21"/>
        <end position="59"/>
    </location>
</feature>
<dbReference type="Pfam" id="PF01549">
    <property type="entry name" value="ShK"/>
    <property type="match status" value="2"/>
</dbReference>
<evidence type="ECO:0000313" key="4">
    <source>
        <dbReference type="EMBL" id="GMS93552.1"/>
    </source>
</evidence>
<keyword evidence="2" id="KW-0732">Signal</keyword>
<gene>
    <name evidence="4" type="ORF">PENTCL1PPCAC_15729</name>
</gene>
<dbReference type="PANTHER" id="PTHR46707">
    <property type="entry name" value="PROTEIN CBG07468"/>
    <property type="match status" value="1"/>
</dbReference>
<evidence type="ECO:0000256" key="2">
    <source>
        <dbReference type="SAM" id="SignalP"/>
    </source>
</evidence>
<evidence type="ECO:0000259" key="3">
    <source>
        <dbReference type="PROSITE" id="PS51670"/>
    </source>
</evidence>
<accession>A0AAV5TDB4</accession>
<dbReference type="AlphaFoldDB" id="A0AAV5TDB4"/>
<feature type="chain" id="PRO_5043585378" description="ShKT domain-containing protein" evidence="2">
    <location>
        <begin position="24"/>
        <end position="123"/>
    </location>
</feature>
<reference evidence="4" key="1">
    <citation type="submission" date="2023-10" db="EMBL/GenBank/DDBJ databases">
        <title>Genome assembly of Pristionchus species.</title>
        <authorList>
            <person name="Yoshida K."/>
            <person name="Sommer R.J."/>
        </authorList>
    </citation>
    <scope>NUCLEOTIDE SEQUENCE</scope>
    <source>
        <strain evidence="4">RS0144</strain>
    </source>
</reference>
<dbReference type="Gene3D" id="1.10.10.1940">
    <property type="match status" value="2"/>
</dbReference>
<feature type="non-terminal residue" evidence="4">
    <location>
        <position position="123"/>
    </location>
</feature>
<evidence type="ECO:0000313" key="5">
    <source>
        <dbReference type="Proteomes" id="UP001432027"/>
    </source>
</evidence>
<keyword evidence="5" id="KW-1185">Reference proteome</keyword>
<dbReference type="SMART" id="SM00254">
    <property type="entry name" value="ShKT"/>
    <property type="match status" value="2"/>
</dbReference>
<evidence type="ECO:0000256" key="1">
    <source>
        <dbReference type="PROSITE-ProRule" id="PRU01005"/>
    </source>
</evidence>
<feature type="domain" description="ShKT" evidence="3">
    <location>
        <begin position="77"/>
        <end position="115"/>
    </location>
</feature>
<feature type="signal peptide" evidence="2">
    <location>
        <begin position="1"/>
        <end position="23"/>
    </location>
</feature>
<dbReference type="Proteomes" id="UP001432027">
    <property type="component" value="Unassembled WGS sequence"/>
</dbReference>